<evidence type="ECO:0000259" key="1">
    <source>
        <dbReference type="Pfam" id="PF14082"/>
    </source>
</evidence>
<sequence>MALQSNDLYGEFDMTTRELEELDISENSSNTHCYIVDNNGKMYVSFIMSKKKRVKTICKTFIRKSRSQQKYVLSLEFRKENLKGESTVSKGDSIIIPIKENQELSMFWKLISFFQKFNHLVDTGDFSDKYQAITGEGVKEFYSRYEASNKLTQLLDLISSSDLSEDQLKSVIFNQRKKHLYTFYLLLKDSDKKGESIHPRYREKNEIKQQGSEAIWHHFLKRNKWILGLNTELRFIFDLHSEHKLGEENSRGAGSSKTDYLGTSYFTTIIELKTEKTKIFKNSKGNSSRANTWSFSSDFIEAYSQILAQNDDIQKNRKKRIEFSDGTALNRDIIKTLDPKCVLIIGTRNNEFPHIDTRETNFKTETFERIRRDIKKIDIITYDELFERAYHIVNPTPLPSNWFTIPIEEFIEKYLE</sequence>
<dbReference type="InterPro" id="IPR025359">
    <property type="entry name" value="SduA_C"/>
</dbReference>
<keyword evidence="3" id="KW-1185">Reference proteome</keyword>
<evidence type="ECO:0000313" key="2">
    <source>
        <dbReference type="EMBL" id="ARN78241.1"/>
    </source>
</evidence>
<gene>
    <name evidence="2" type="ORF">BST97_09690</name>
</gene>
<evidence type="ECO:0000313" key="3">
    <source>
        <dbReference type="Proteomes" id="UP000193431"/>
    </source>
</evidence>
<dbReference type="AlphaFoldDB" id="A0A1W6MKV2"/>
<dbReference type="STRING" id="331648.BST97_09690"/>
<dbReference type="RefSeq" id="WP_085767042.1">
    <property type="nucleotide sequence ID" value="NZ_CP019344.1"/>
</dbReference>
<dbReference type="Pfam" id="PF14082">
    <property type="entry name" value="SduA_C"/>
    <property type="match status" value="1"/>
</dbReference>
<dbReference type="Proteomes" id="UP000193431">
    <property type="component" value="Chromosome"/>
</dbReference>
<reference evidence="2 3" key="1">
    <citation type="submission" date="2016-11" db="EMBL/GenBank/DDBJ databases">
        <title>Trade-off between light-utilization and light-protection in marine flavobacteria.</title>
        <authorList>
            <person name="Kumagai Y."/>
        </authorList>
    </citation>
    <scope>NUCLEOTIDE SEQUENCE [LARGE SCALE GENOMIC DNA]</scope>
    <source>
        <strain evidence="2 3">JCM 13191</strain>
    </source>
</reference>
<protein>
    <recommendedName>
        <fullName evidence="1">Shedu protein SduA C-terminal domain-containing protein</fullName>
    </recommendedName>
</protein>
<name>A0A1W6MKV2_9FLAO</name>
<accession>A0A1W6MKV2</accession>
<organism evidence="2 3">
    <name type="scientific">Nonlabens spongiae</name>
    <dbReference type="NCBI Taxonomy" id="331648"/>
    <lineage>
        <taxon>Bacteria</taxon>
        <taxon>Pseudomonadati</taxon>
        <taxon>Bacteroidota</taxon>
        <taxon>Flavobacteriia</taxon>
        <taxon>Flavobacteriales</taxon>
        <taxon>Flavobacteriaceae</taxon>
        <taxon>Nonlabens</taxon>
    </lineage>
</organism>
<feature type="domain" description="Shedu protein SduA C-terminal" evidence="1">
    <location>
        <begin position="212"/>
        <end position="385"/>
    </location>
</feature>
<dbReference type="OrthoDB" id="784881at2"/>
<dbReference type="EMBL" id="CP019344">
    <property type="protein sequence ID" value="ARN78241.1"/>
    <property type="molecule type" value="Genomic_DNA"/>
</dbReference>
<proteinExistence type="predicted"/>